<dbReference type="SUPFAM" id="SSF48452">
    <property type="entry name" value="TPR-like"/>
    <property type="match status" value="2"/>
</dbReference>
<dbReference type="PANTHER" id="PTHR46082">
    <property type="entry name" value="ATP/GTP-BINDING PROTEIN-RELATED"/>
    <property type="match status" value="1"/>
</dbReference>
<reference evidence="2 3" key="1">
    <citation type="submission" date="2019-03" db="EMBL/GenBank/DDBJ databases">
        <authorList>
            <person name="Gaulin E."/>
            <person name="Dumas B."/>
        </authorList>
    </citation>
    <scope>NUCLEOTIDE SEQUENCE [LARGE SCALE GENOMIC DNA]</scope>
    <source>
        <strain evidence="2">CBS 568.67</strain>
    </source>
</reference>
<protein>
    <submittedName>
        <fullName evidence="2">Aste57867_12434 protein</fullName>
    </submittedName>
</protein>
<accession>A0A485KWX8</accession>
<dbReference type="InterPro" id="IPR011990">
    <property type="entry name" value="TPR-like_helical_dom_sf"/>
</dbReference>
<evidence type="ECO:0000313" key="1">
    <source>
        <dbReference type="EMBL" id="KAF0696833.1"/>
    </source>
</evidence>
<keyword evidence="3" id="KW-1185">Reference proteome</keyword>
<gene>
    <name evidence="2" type="primary">Aste57867_12434</name>
    <name evidence="1" type="ORF">As57867_012388</name>
    <name evidence="2" type="ORF">ASTE57867_12434</name>
</gene>
<dbReference type="AlphaFoldDB" id="A0A485KWX8"/>
<proteinExistence type="predicted"/>
<name>A0A485KWX8_9STRA</name>
<organism evidence="2 3">
    <name type="scientific">Aphanomyces stellatus</name>
    <dbReference type="NCBI Taxonomy" id="120398"/>
    <lineage>
        <taxon>Eukaryota</taxon>
        <taxon>Sar</taxon>
        <taxon>Stramenopiles</taxon>
        <taxon>Oomycota</taxon>
        <taxon>Saprolegniomycetes</taxon>
        <taxon>Saprolegniales</taxon>
        <taxon>Verrucalvaceae</taxon>
        <taxon>Aphanomyces</taxon>
    </lineage>
</organism>
<evidence type="ECO:0000313" key="2">
    <source>
        <dbReference type="EMBL" id="VFT89285.1"/>
    </source>
</evidence>
<sequence length="551" mass="61970">MCLDFVKPFTLEHELSLVEHVLDHFPNGAQYVKPATWFVSHAWSYKFVDVVDALTDFFDDQGLDSYNVAVWFCMFNNQHVVNNTIVEFQFWVESFQSALKAIGNVVMVLSPWNNPTTLMRTWCVFEIYVAHVTKARFDVAMGKAQKQAFLQDIQANDDSFLEMLGTIKSENSTTTVASNRDNIVGLMQAANVTLTDLDRMLFDVFNNWILQILQTQVNNAVALDEKATILDKAKQFVDKALHIYRHDLKDQYVETWGALCSTAILAFRTNGPRYVWEPMFQEVIAQYVDMLGPDDPKTLHAMVTLGTSYTQYGALEDGYGALEDGLLLLRGSCEKCIHLFGDTERMTLVALCAIGACLENENKLDNAESCLRECYDRYCKAHGKDYHGTQSTASYLQSVYYKQGKYALAASRFQDGYDAYYRAYGLDHESTCISHANNGTMKMLSGEYEDTKAIFETCMDVTTRLQLSTDLRLSMELKIGQLHLCTGDALAAHSCLGHAFDGLKRHILGATSTGVYCTLLARLCALQSTFHSIVGTTQPIRSRDPGSQLFS</sequence>
<dbReference type="EMBL" id="VJMH01005369">
    <property type="protein sequence ID" value="KAF0696833.1"/>
    <property type="molecule type" value="Genomic_DNA"/>
</dbReference>
<dbReference type="InterPro" id="IPR053137">
    <property type="entry name" value="NLR-like"/>
</dbReference>
<dbReference type="Gene3D" id="1.25.40.10">
    <property type="entry name" value="Tetratricopeptide repeat domain"/>
    <property type="match status" value="2"/>
</dbReference>
<dbReference type="EMBL" id="CAADRA010005390">
    <property type="protein sequence ID" value="VFT89285.1"/>
    <property type="molecule type" value="Genomic_DNA"/>
</dbReference>
<dbReference type="Proteomes" id="UP000332933">
    <property type="component" value="Unassembled WGS sequence"/>
</dbReference>
<dbReference type="PANTHER" id="PTHR46082:SF6">
    <property type="entry name" value="AAA+ ATPASE DOMAIN-CONTAINING PROTEIN-RELATED"/>
    <property type="match status" value="1"/>
</dbReference>
<reference evidence="1" key="2">
    <citation type="submission" date="2019-06" db="EMBL/GenBank/DDBJ databases">
        <title>Genomics analysis of Aphanomyces spp. identifies a new class of oomycete effector associated with host adaptation.</title>
        <authorList>
            <person name="Gaulin E."/>
        </authorList>
    </citation>
    <scope>NUCLEOTIDE SEQUENCE</scope>
    <source>
        <strain evidence="1">CBS 578.67</strain>
    </source>
</reference>
<evidence type="ECO:0000313" key="3">
    <source>
        <dbReference type="Proteomes" id="UP000332933"/>
    </source>
</evidence>
<dbReference type="OrthoDB" id="410679at2759"/>